<dbReference type="PANTHER" id="PTHR47186:SF3">
    <property type="entry name" value="OS09G0267800 PROTEIN"/>
    <property type="match status" value="1"/>
</dbReference>
<sequence length="360" mass="39564">MKPYLCQSYPDGSPTLLKIILAIVLDSISRAIEAEWKTVIAERKLLVERSSPALAERSYVAVVSEDWSKQNARGVRPIPGRAPGPIPGQTSGPIPDRAPGPIPDQASRPIPGRASRLILGQAFGLFPGQIFRSILSPTSKWLLYQAFKLFPGQTSRLFLGQVVRKPCCTELPPKGTLSQLRYLCTESASAITVIGSQFLGSRSSAFPKLEALQFEDIPKWEGWTSNGTPLAVKLFPSLRDCIIINCPKLRALADGLHRATNLNGLGLSQTYEVGEIDNLTLAYRLEVRNGRGLKKISNIPSLRILGVVNCPNLECMGNLGKLQHLDLICSEETEQLPQWLPGLIEQHNNNHEAILPFTTF</sequence>
<protein>
    <submittedName>
        <fullName evidence="2">Uncharacterized protein</fullName>
    </submittedName>
</protein>
<reference evidence="2 3" key="1">
    <citation type="submission" date="2020-08" db="EMBL/GenBank/DDBJ databases">
        <title>Plant Genome Project.</title>
        <authorList>
            <person name="Zhang R.-G."/>
        </authorList>
    </citation>
    <scope>NUCLEOTIDE SEQUENCE [LARGE SCALE GENOMIC DNA]</scope>
    <source>
        <tissue evidence="2">Rhizome</tissue>
    </source>
</reference>
<dbReference type="AlphaFoldDB" id="A0A8J5H2E5"/>
<evidence type="ECO:0000313" key="2">
    <source>
        <dbReference type="EMBL" id="KAG6511864.1"/>
    </source>
</evidence>
<evidence type="ECO:0000313" key="3">
    <source>
        <dbReference type="Proteomes" id="UP000734854"/>
    </source>
</evidence>
<comment type="caution">
    <text evidence="2">The sequence shown here is derived from an EMBL/GenBank/DDBJ whole genome shotgun (WGS) entry which is preliminary data.</text>
</comment>
<dbReference type="PANTHER" id="PTHR47186">
    <property type="entry name" value="LEUCINE-RICH REPEAT-CONTAINING PROTEIN 57"/>
    <property type="match status" value="1"/>
</dbReference>
<accession>A0A8J5H2E5</accession>
<dbReference type="InterPro" id="IPR032675">
    <property type="entry name" value="LRR_dom_sf"/>
</dbReference>
<keyword evidence="3" id="KW-1185">Reference proteome</keyword>
<organism evidence="2 3">
    <name type="scientific">Zingiber officinale</name>
    <name type="common">Ginger</name>
    <name type="synonym">Amomum zingiber</name>
    <dbReference type="NCBI Taxonomy" id="94328"/>
    <lineage>
        <taxon>Eukaryota</taxon>
        <taxon>Viridiplantae</taxon>
        <taxon>Streptophyta</taxon>
        <taxon>Embryophyta</taxon>
        <taxon>Tracheophyta</taxon>
        <taxon>Spermatophyta</taxon>
        <taxon>Magnoliopsida</taxon>
        <taxon>Liliopsida</taxon>
        <taxon>Zingiberales</taxon>
        <taxon>Zingiberaceae</taxon>
        <taxon>Zingiber</taxon>
    </lineage>
</organism>
<gene>
    <name evidence="2" type="ORF">ZIOFF_029943</name>
</gene>
<dbReference type="Gene3D" id="3.80.10.10">
    <property type="entry name" value="Ribonuclease Inhibitor"/>
    <property type="match status" value="1"/>
</dbReference>
<dbReference type="EMBL" id="JACMSC010000008">
    <property type="protein sequence ID" value="KAG6511864.1"/>
    <property type="molecule type" value="Genomic_DNA"/>
</dbReference>
<feature type="region of interest" description="Disordered" evidence="1">
    <location>
        <begin position="73"/>
        <end position="106"/>
    </location>
</feature>
<dbReference type="Proteomes" id="UP000734854">
    <property type="component" value="Unassembled WGS sequence"/>
</dbReference>
<evidence type="ECO:0000256" key="1">
    <source>
        <dbReference type="SAM" id="MobiDB-lite"/>
    </source>
</evidence>
<name>A0A8J5H2E5_ZINOF</name>
<dbReference type="SUPFAM" id="SSF52047">
    <property type="entry name" value="RNI-like"/>
    <property type="match status" value="1"/>
</dbReference>
<proteinExistence type="predicted"/>